<evidence type="ECO:0000256" key="7">
    <source>
        <dbReference type="ARBA" id="ARBA00023306"/>
    </source>
</evidence>
<protein>
    <recommendedName>
        <fullName evidence="9">POTRA domain-containing protein</fullName>
    </recommendedName>
</protein>
<organism evidence="10 11">
    <name type="scientific">Candidatus Nealsonbacteria bacterium CG23_combo_of_CG06-09_8_20_14_all_36_12</name>
    <dbReference type="NCBI Taxonomy" id="1974718"/>
    <lineage>
        <taxon>Bacteria</taxon>
        <taxon>Candidatus Nealsoniibacteriota</taxon>
    </lineage>
</organism>
<proteinExistence type="predicted"/>
<dbReference type="EMBL" id="PCRS01000001">
    <property type="protein sequence ID" value="PIP25187.1"/>
    <property type="molecule type" value="Genomic_DNA"/>
</dbReference>
<sequence length="263" mass="31668">MKTYRKYQIKRKKSILKNRFFWLTLLFLVFVGGIFYLVYFAEFFQIKEIEISGTQKVSNEELKIIASGEIEKKLFLFSSRSTFLVNTSKIENLILEKFPEINKVNLKRKLPDKLFLEIEERQPWATLTLDEKDFYYCDENGIIFEKIEEITPPLLKIKNLILKEEIILGERVIEKDLIEKIEKINTKLRENLKIDVEEFIIPSPERLNVKTVEDWEIYFDPKGNLNWQIIELSLVLEKEIPSEKRENLEYIDLRFSKVYYKYR</sequence>
<evidence type="ECO:0000313" key="10">
    <source>
        <dbReference type="EMBL" id="PIP25187.1"/>
    </source>
</evidence>
<keyword evidence="4 8" id="KW-0812">Transmembrane</keyword>
<keyword evidence="5 8" id="KW-1133">Transmembrane helix</keyword>
<accession>A0A2G9Z135</accession>
<dbReference type="PANTHER" id="PTHR37820:SF1">
    <property type="entry name" value="CELL DIVISION PROTEIN FTSQ"/>
    <property type="match status" value="1"/>
</dbReference>
<evidence type="ECO:0000256" key="2">
    <source>
        <dbReference type="ARBA" id="ARBA00022475"/>
    </source>
</evidence>
<dbReference type="InterPro" id="IPR013685">
    <property type="entry name" value="POTRA_FtsQ_type"/>
</dbReference>
<feature type="domain" description="POTRA" evidence="9">
    <location>
        <begin position="44"/>
        <end position="121"/>
    </location>
</feature>
<dbReference type="InterPro" id="IPR034746">
    <property type="entry name" value="POTRA"/>
</dbReference>
<keyword evidence="6 8" id="KW-0472">Membrane</keyword>
<evidence type="ECO:0000256" key="8">
    <source>
        <dbReference type="SAM" id="Phobius"/>
    </source>
</evidence>
<dbReference type="Pfam" id="PF08478">
    <property type="entry name" value="POTRA_1"/>
    <property type="match status" value="1"/>
</dbReference>
<evidence type="ECO:0000256" key="1">
    <source>
        <dbReference type="ARBA" id="ARBA00004370"/>
    </source>
</evidence>
<evidence type="ECO:0000256" key="4">
    <source>
        <dbReference type="ARBA" id="ARBA00022692"/>
    </source>
</evidence>
<feature type="transmembrane region" description="Helical" evidence="8">
    <location>
        <begin position="20"/>
        <end position="41"/>
    </location>
</feature>
<gene>
    <name evidence="10" type="ORF">COX34_00075</name>
</gene>
<evidence type="ECO:0000256" key="3">
    <source>
        <dbReference type="ARBA" id="ARBA00022618"/>
    </source>
</evidence>
<keyword evidence="2" id="KW-1003">Cell membrane</keyword>
<comment type="subcellular location">
    <subcellularLocation>
        <location evidence="1">Membrane</location>
    </subcellularLocation>
</comment>
<dbReference type="PANTHER" id="PTHR37820">
    <property type="entry name" value="CELL DIVISION PROTEIN DIVIB"/>
    <property type="match status" value="1"/>
</dbReference>
<evidence type="ECO:0000313" key="11">
    <source>
        <dbReference type="Proteomes" id="UP000228681"/>
    </source>
</evidence>
<dbReference type="PROSITE" id="PS51779">
    <property type="entry name" value="POTRA"/>
    <property type="match status" value="1"/>
</dbReference>
<evidence type="ECO:0000256" key="5">
    <source>
        <dbReference type="ARBA" id="ARBA00022989"/>
    </source>
</evidence>
<evidence type="ECO:0000256" key="6">
    <source>
        <dbReference type="ARBA" id="ARBA00023136"/>
    </source>
</evidence>
<name>A0A2G9Z135_9BACT</name>
<dbReference type="GO" id="GO:0051301">
    <property type="term" value="P:cell division"/>
    <property type="evidence" value="ECO:0007669"/>
    <property type="project" value="UniProtKB-KW"/>
</dbReference>
<keyword evidence="3" id="KW-0132">Cell division</keyword>
<dbReference type="InterPro" id="IPR050487">
    <property type="entry name" value="FtsQ_DivIB"/>
</dbReference>
<dbReference type="AlphaFoldDB" id="A0A2G9Z135"/>
<dbReference type="Gene3D" id="3.10.20.310">
    <property type="entry name" value="membrane protein fhac"/>
    <property type="match status" value="1"/>
</dbReference>
<reference evidence="10 11" key="1">
    <citation type="submission" date="2017-09" db="EMBL/GenBank/DDBJ databases">
        <title>Depth-based differentiation of microbial function through sediment-hosted aquifers and enrichment of novel symbionts in the deep terrestrial subsurface.</title>
        <authorList>
            <person name="Probst A.J."/>
            <person name="Ladd B."/>
            <person name="Jarett J.K."/>
            <person name="Geller-Mcgrath D.E."/>
            <person name="Sieber C.M."/>
            <person name="Emerson J.B."/>
            <person name="Anantharaman K."/>
            <person name="Thomas B.C."/>
            <person name="Malmstrom R."/>
            <person name="Stieglmeier M."/>
            <person name="Klingl A."/>
            <person name="Woyke T."/>
            <person name="Ryan C.M."/>
            <person name="Banfield J.F."/>
        </authorList>
    </citation>
    <scope>NUCLEOTIDE SEQUENCE [LARGE SCALE GENOMIC DNA]</scope>
    <source>
        <strain evidence="10">CG23_combo_of_CG06-09_8_20_14_all_36_12</strain>
    </source>
</reference>
<evidence type="ECO:0000259" key="9">
    <source>
        <dbReference type="PROSITE" id="PS51779"/>
    </source>
</evidence>
<keyword evidence="7" id="KW-0131">Cell cycle</keyword>
<dbReference type="GO" id="GO:0005886">
    <property type="term" value="C:plasma membrane"/>
    <property type="evidence" value="ECO:0007669"/>
    <property type="project" value="TreeGrafter"/>
</dbReference>
<comment type="caution">
    <text evidence="10">The sequence shown here is derived from an EMBL/GenBank/DDBJ whole genome shotgun (WGS) entry which is preliminary data.</text>
</comment>
<dbReference type="Proteomes" id="UP000228681">
    <property type="component" value="Unassembled WGS sequence"/>
</dbReference>